<dbReference type="eggNOG" id="KOG1383">
    <property type="taxonomic scope" value="Eukaryota"/>
</dbReference>
<evidence type="ECO:0000256" key="1">
    <source>
        <dbReference type="ARBA" id="ARBA00001933"/>
    </source>
</evidence>
<keyword evidence="5" id="KW-1185">Reference proteome</keyword>
<evidence type="ECO:0000256" key="3">
    <source>
        <dbReference type="ARBA" id="ARBA00023239"/>
    </source>
</evidence>
<dbReference type="PANTHER" id="PTHR42735">
    <property type="match status" value="1"/>
</dbReference>
<keyword evidence="2" id="KW-0663">Pyridoxal phosphate</keyword>
<dbReference type="STRING" id="2903.R1DVH8"/>
<dbReference type="SUPFAM" id="SSF53383">
    <property type="entry name" value="PLP-dependent transferases"/>
    <property type="match status" value="1"/>
</dbReference>
<evidence type="ECO:0000256" key="2">
    <source>
        <dbReference type="ARBA" id="ARBA00022898"/>
    </source>
</evidence>
<organism evidence="4 5">
    <name type="scientific">Emiliania huxleyi (strain CCMP1516)</name>
    <dbReference type="NCBI Taxonomy" id="280463"/>
    <lineage>
        <taxon>Eukaryota</taxon>
        <taxon>Haptista</taxon>
        <taxon>Haptophyta</taxon>
        <taxon>Prymnesiophyceae</taxon>
        <taxon>Isochrysidales</taxon>
        <taxon>Noelaerhabdaceae</taxon>
        <taxon>Emiliania</taxon>
    </lineage>
</organism>
<dbReference type="AlphaFoldDB" id="A0A0D3INC9"/>
<dbReference type="PaxDb" id="2903-EOD12764"/>
<reference evidence="4" key="2">
    <citation type="submission" date="2024-10" db="UniProtKB">
        <authorList>
            <consortium name="EnsemblProtists"/>
        </authorList>
    </citation>
    <scope>IDENTIFICATION</scope>
</reference>
<dbReference type="GO" id="GO:0008117">
    <property type="term" value="F:sphinganine-1-phosphate aldolase activity"/>
    <property type="evidence" value="ECO:0007669"/>
    <property type="project" value="TreeGrafter"/>
</dbReference>
<keyword evidence="3" id="KW-0456">Lyase</keyword>
<dbReference type="InterPro" id="IPR015424">
    <property type="entry name" value="PyrdxlP-dep_Trfase"/>
</dbReference>
<dbReference type="Gene3D" id="3.90.1150.10">
    <property type="entry name" value="Aspartate Aminotransferase, domain 1"/>
    <property type="match status" value="1"/>
</dbReference>
<proteinExistence type="predicted"/>
<dbReference type="GO" id="GO:0030149">
    <property type="term" value="P:sphingolipid catabolic process"/>
    <property type="evidence" value="ECO:0007669"/>
    <property type="project" value="TreeGrafter"/>
</dbReference>
<name>A0A0D3INC9_EMIH1</name>
<accession>A0A0D3INC9</accession>
<dbReference type="GeneID" id="17258912"/>
<dbReference type="Gene3D" id="6.10.140.2150">
    <property type="match status" value="1"/>
</dbReference>
<dbReference type="Proteomes" id="UP000013827">
    <property type="component" value="Unassembled WGS sequence"/>
</dbReference>
<sequence length="527" mass="57789">MTSLVATLDDAVRAVVVRRLRRLDQWSVIKLVLGLLGAARAYRRLRQIMRTTGLRRWAFTTAMPLLKQLPPVRKELEEGQAKVRADLEGVLFRDLTAPRLELPAKGTPQAELLQLMEKRHELDRKYWEDGTITGAVYHGEREHMDFVGKVYGQFAFFNPLHASLHPATRQMDAEVVAMVPWPGWLVRRLYDRRDRAMKTYRDWGSATRGVREPNIAGHYFGIEAVDVAHVRSLIDSNTVALVGSAPQFATGTIDPIEARPPNLAPAVARPPSARGIGLHVDCCLGGFVVPFMAAAGSPPPHGFDFTVRGVTTISCDPHKYGFAPKGASVLMFRSKELRHHMYTFATERHLRHADDAGLAARRRGRGDLGGDDALRRGWVREAGYVESTAQIVGATRRIAEAIPTAIPTIGGLELVGRADACVVAFGAKQGSGLNCYSVADCLKEIGGWELATLQNPAAVHLAVTLPTAKNATRFVDELRAAVRSEPEKYKGGSAGLYGMASSLPTSFIEETAKVYLDTMTACPESHK</sequence>
<dbReference type="RefSeq" id="XP_005765193.1">
    <property type="nucleotide sequence ID" value="XM_005765136.1"/>
</dbReference>
<dbReference type="InterPro" id="IPR015421">
    <property type="entry name" value="PyrdxlP-dep_Trfase_major"/>
</dbReference>
<dbReference type="KEGG" id="ehx:EMIHUDRAFT_316847"/>
<evidence type="ECO:0008006" key="6">
    <source>
        <dbReference type="Google" id="ProtNLM"/>
    </source>
</evidence>
<dbReference type="EnsemblProtists" id="EOD12764">
    <property type="protein sequence ID" value="EOD12764"/>
    <property type="gene ID" value="EMIHUDRAFT_316847"/>
</dbReference>
<evidence type="ECO:0000313" key="4">
    <source>
        <dbReference type="EnsemblProtists" id="EOD12764"/>
    </source>
</evidence>
<dbReference type="InterPro" id="IPR050477">
    <property type="entry name" value="GrpII_AminoAcid_Decarb"/>
</dbReference>
<protein>
    <recommendedName>
        <fullName evidence="6">Sphingosine-1-phosphate lyase</fullName>
    </recommendedName>
</protein>
<dbReference type="InterPro" id="IPR015422">
    <property type="entry name" value="PyrdxlP-dep_Trfase_small"/>
</dbReference>
<dbReference type="OMA" id="FKDHQFT"/>
<dbReference type="PANTHER" id="PTHR42735:SF6">
    <property type="entry name" value="SPHINGOSINE-1-PHOSPHATE LYASE 1"/>
    <property type="match status" value="1"/>
</dbReference>
<dbReference type="GO" id="GO:0005783">
    <property type="term" value="C:endoplasmic reticulum"/>
    <property type="evidence" value="ECO:0007669"/>
    <property type="project" value="TreeGrafter"/>
</dbReference>
<dbReference type="HOGENOM" id="CLU_028929_1_0_1"/>
<comment type="cofactor">
    <cofactor evidence="1">
        <name>pyridoxal 5'-phosphate</name>
        <dbReference type="ChEBI" id="CHEBI:597326"/>
    </cofactor>
</comment>
<evidence type="ECO:0000313" key="5">
    <source>
        <dbReference type="Proteomes" id="UP000013827"/>
    </source>
</evidence>
<reference evidence="5" key="1">
    <citation type="journal article" date="2013" name="Nature">
        <title>Pan genome of the phytoplankton Emiliania underpins its global distribution.</title>
        <authorList>
            <person name="Read B.A."/>
            <person name="Kegel J."/>
            <person name="Klute M.J."/>
            <person name="Kuo A."/>
            <person name="Lefebvre S.C."/>
            <person name="Maumus F."/>
            <person name="Mayer C."/>
            <person name="Miller J."/>
            <person name="Monier A."/>
            <person name="Salamov A."/>
            <person name="Young J."/>
            <person name="Aguilar M."/>
            <person name="Claverie J.M."/>
            <person name="Frickenhaus S."/>
            <person name="Gonzalez K."/>
            <person name="Herman E.K."/>
            <person name="Lin Y.C."/>
            <person name="Napier J."/>
            <person name="Ogata H."/>
            <person name="Sarno A.F."/>
            <person name="Shmutz J."/>
            <person name="Schroeder D."/>
            <person name="de Vargas C."/>
            <person name="Verret F."/>
            <person name="von Dassow P."/>
            <person name="Valentin K."/>
            <person name="Van de Peer Y."/>
            <person name="Wheeler G."/>
            <person name="Dacks J.B."/>
            <person name="Delwiche C.F."/>
            <person name="Dyhrman S.T."/>
            <person name="Glockner G."/>
            <person name="John U."/>
            <person name="Richards T."/>
            <person name="Worden A.Z."/>
            <person name="Zhang X."/>
            <person name="Grigoriev I.V."/>
            <person name="Allen A.E."/>
            <person name="Bidle K."/>
            <person name="Borodovsky M."/>
            <person name="Bowler C."/>
            <person name="Brownlee C."/>
            <person name="Cock J.M."/>
            <person name="Elias M."/>
            <person name="Gladyshev V.N."/>
            <person name="Groth M."/>
            <person name="Guda C."/>
            <person name="Hadaegh A."/>
            <person name="Iglesias-Rodriguez M.D."/>
            <person name="Jenkins J."/>
            <person name="Jones B.M."/>
            <person name="Lawson T."/>
            <person name="Leese F."/>
            <person name="Lindquist E."/>
            <person name="Lobanov A."/>
            <person name="Lomsadze A."/>
            <person name="Malik S.B."/>
            <person name="Marsh M.E."/>
            <person name="Mackinder L."/>
            <person name="Mock T."/>
            <person name="Mueller-Roeber B."/>
            <person name="Pagarete A."/>
            <person name="Parker M."/>
            <person name="Probert I."/>
            <person name="Quesneville H."/>
            <person name="Raines C."/>
            <person name="Rensing S.A."/>
            <person name="Riano-Pachon D.M."/>
            <person name="Richier S."/>
            <person name="Rokitta S."/>
            <person name="Shiraiwa Y."/>
            <person name="Soanes D.M."/>
            <person name="van der Giezen M."/>
            <person name="Wahlund T.M."/>
            <person name="Williams B."/>
            <person name="Wilson W."/>
            <person name="Wolfe G."/>
            <person name="Wurch L.L."/>
        </authorList>
    </citation>
    <scope>NUCLEOTIDE SEQUENCE</scope>
</reference>
<dbReference type="Gene3D" id="3.40.640.10">
    <property type="entry name" value="Type I PLP-dependent aspartate aminotransferase-like (Major domain)"/>
    <property type="match status" value="1"/>
</dbReference>
<dbReference type="GO" id="GO:0016020">
    <property type="term" value="C:membrane"/>
    <property type="evidence" value="ECO:0007669"/>
    <property type="project" value="GOC"/>
</dbReference>